<proteinExistence type="predicted"/>
<accession>A0A371HTG9</accession>
<dbReference type="Gene3D" id="3.10.10.10">
    <property type="entry name" value="HIV Type 1 Reverse Transcriptase, subunit A, domain 1"/>
    <property type="match status" value="1"/>
</dbReference>
<dbReference type="Proteomes" id="UP000257109">
    <property type="component" value="Unassembled WGS sequence"/>
</dbReference>
<protein>
    <recommendedName>
        <fullName evidence="3">Reverse transcriptase domain-containing protein</fullName>
    </recommendedName>
</protein>
<reference evidence="1" key="1">
    <citation type="submission" date="2018-05" db="EMBL/GenBank/DDBJ databases">
        <title>Draft genome of Mucuna pruriens seed.</title>
        <authorList>
            <person name="Nnadi N.E."/>
            <person name="Vos R."/>
            <person name="Hasami M.H."/>
            <person name="Devisetty U.K."/>
            <person name="Aguiy J.C."/>
        </authorList>
    </citation>
    <scope>NUCLEOTIDE SEQUENCE [LARGE SCALE GENOMIC DNA]</scope>
    <source>
        <strain evidence="1">JCA_2017</strain>
    </source>
</reference>
<dbReference type="Gene3D" id="3.30.70.270">
    <property type="match status" value="1"/>
</dbReference>
<dbReference type="AlphaFoldDB" id="A0A371HTG9"/>
<dbReference type="PANTHER" id="PTHR35046">
    <property type="entry name" value="ZINC KNUCKLE (CCHC-TYPE) FAMILY PROTEIN"/>
    <property type="match status" value="1"/>
</dbReference>
<dbReference type="InterPro" id="IPR043502">
    <property type="entry name" value="DNA/RNA_pol_sf"/>
</dbReference>
<dbReference type="EMBL" id="QJKJ01001755">
    <property type="protein sequence ID" value="RDY06083.1"/>
    <property type="molecule type" value="Genomic_DNA"/>
</dbReference>
<gene>
    <name evidence="1" type="ORF">CR513_09997</name>
</gene>
<organism evidence="1 2">
    <name type="scientific">Mucuna pruriens</name>
    <name type="common">Velvet bean</name>
    <name type="synonym">Dolichos pruriens</name>
    <dbReference type="NCBI Taxonomy" id="157652"/>
    <lineage>
        <taxon>Eukaryota</taxon>
        <taxon>Viridiplantae</taxon>
        <taxon>Streptophyta</taxon>
        <taxon>Embryophyta</taxon>
        <taxon>Tracheophyta</taxon>
        <taxon>Spermatophyta</taxon>
        <taxon>Magnoliopsida</taxon>
        <taxon>eudicotyledons</taxon>
        <taxon>Gunneridae</taxon>
        <taxon>Pentapetalae</taxon>
        <taxon>rosids</taxon>
        <taxon>fabids</taxon>
        <taxon>Fabales</taxon>
        <taxon>Fabaceae</taxon>
        <taxon>Papilionoideae</taxon>
        <taxon>50 kb inversion clade</taxon>
        <taxon>NPAAA clade</taxon>
        <taxon>indigoferoid/millettioid clade</taxon>
        <taxon>Phaseoleae</taxon>
        <taxon>Mucuna</taxon>
    </lineage>
</organism>
<keyword evidence="2" id="KW-1185">Reference proteome</keyword>
<dbReference type="OrthoDB" id="1924993at2759"/>
<dbReference type="SUPFAM" id="SSF56672">
    <property type="entry name" value="DNA/RNA polymerases"/>
    <property type="match status" value="1"/>
</dbReference>
<evidence type="ECO:0000313" key="2">
    <source>
        <dbReference type="Proteomes" id="UP000257109"/>
    </source>
</evidence>
<evidence type="ECO:0000313" key="1">
    <source>
        <dbReference type="EMBL" id="RDY06083.1"/>
    </source>
</evidence>
<feature type="non-terminal residue" evidence="1">
    <location>
        <position position="1"/>
    </location>
</feature>
<comment type="caution">
    <text evidence="1">The sequence shown here is derived from an EMBL/GenBank/DDBJ whole genome shotgun (WGS) entry which is preliminary data.</text>
</comment>
<dbReference type="PANTHER" id="PTHR35046:SF26">
    <property type="entry name" value="RNA-DIRECTED DNA POLYMERASE"/>
    <property type="match status" value="1"/>
</dbReference>
<name>A0A371HTG9_MUCPR</name>
<dbReference type="InterPro" id="IPR043128">
    <property type="entry name" value="Rev_trsase/Diguanyl_cyclase"/>
</dbReference>
<sequence length="110" mass="13092">MLESFQDVYLKDIPRGLPPIRGIEHQIDFTIELLTELTQRRVEKSKSSCVVLVILVTKKDRFWRMCIDYCPINSITIRYKHCLDDLLDELHGTCIFSKINLHSRYHQIRM</sequence>
<evidence type="ECO:0008006" key="3">
    <source>
        <dbReference type="Google" id="ProtNLM"/>
    </source>
</evidence>